<evidence type="ECO:0000313" key="1">
    <source>
        <dbReference type="EMBL" id="CAK0851449.1"/>
    </source>
</evidence>
<reference evidence="1" key="1">
    <citation type="submission" date="2023-10" db="EMBL/GenBank/DDBJ databases">
        <authorList>
            <person name="Chen Y."/>
            <person name="Shah S."/>
            <person name="Dougan E. K."/>
            <person name="Thang M."/>
            <person name="Chan C."/>
        </authorList>
    </citation>
    <scope>NUCLEOTIDE SEQUENCE [LARGE SCALE GENOMIC DNA]</scope>
</reference>
<sequence length="101" mass="10720">VKRIEDGWACDASTPWAKQTVGDFQALAEVSEGAGSWSPRRESDISMFERGARDWGARAGSDTSILRLAGEARGAALPEITVGGEVVAQFLARLGNWGRGA</sequence>
<keyword evidence="2" id="KW-1185">Reference proteome</keyword>
<dbReference type="Proteomes" id="UP001189429">
    <property type="component" value="Unassembled WGS sequence"/>
</dbReference>
<proteinExistence type="predicted"/>
<comment type="caution">
    <text evidence="1">The sequence shown here is derived from an EMBL/GenBank/DDBJ whole genome shotgun (WGS) entry which is preliminary data.</text>
</comment>
<organism evidence="1 2">
    <name type="scientific">Prorocentrum cordatum</name>
    <dbReference type="NCBI Taxonomy" id="2364126"/>
    <lineage>
        <taxon>Eukaryota</taxon>
        <taxon>Sar</taxon>
        <taxon>Alveolata</taxon>
        <taxon>Dinophyceae</taxon>
        <taxon>Prorocentrales</taxon>
        <taxon>Prorocentraceae</taxon>
        <taxon>Prorocentrum</taxon>
    </lineage>
</organism>
<name>A0ABN9TYN1_9DINO</name>
<protein>
    <submittedName>
        <fullName evidence="1">Uncharacterized protein</fullName>
    </submittedName>
</protein>
<accession>A0ABN9TYN1</accession>
<evidence type="ECO:0000313" key="2">
    <source>
        <dbReference type="Proteomes" id="UP001189429"/>
    </source>
</evidence>
<feature type="non-terminal residue" evidence="1">
    <location>
        <position position="101"/>
    </location>
</feature>
<feature type="non-terminal residue" evidence="1">
    <location>
        <position position="1"/>
    </location>
</feature>
<dbReference type="EMBL" id="CAUYUJ010015239">
    <property type="protein sequence ID" value="CAK0851449.1"/>
    <property type="molecule type" value="Genomic_DNA"/>
</dbReference>
<gene>
    <name evidence="1" type="ORF">PCOR1329_LOCUS43604</name>
</gene>